<proteinExistence type="inferred from homology"/>
<evidence type="ECO:0000256" key="7">
    <source>
        <dbReference type="ARBA" id="ARBA00023136"/>
    </source>
</evidence>
<evidence type="ECO:0000256" key="3">
    <source>
        <dbReference type="ARBA" id="ARBA00022448"/>
    </source>
</evidence>
<comment type="caution">
    <text evidence="10">The sequence shown here is derived from an EMBL/GenBank/DDBJ whole genome shotgun (WGS) entry which is preliminary data.</text>
</comment>
<dbReference type="GO" id="GO:0031966">
    <property type="term" value="C:mitochondrial membrane"/>
    <property type="evidence" value="ECO:0007669"/>
    <property type="project" value="UniProtKB-SubCell"/>
</dbReference>
<evidence type="ECO:0000256" key="9">
    <source>
        <dbReference type="RuleBase" id="RU000488"/>
    </source>
</evidence>
<protein>
    <submittedName>
        <fullName evidence="10">Mitoferrin</fullName>
    </submittedName>
</protein>
<dbReference type="PROSITE" id="PS50920">
    <property type="entry name" value="SOLCAR"/>
    <property type="match status" value="4"/>
</dbReference>
<evidence type="ECO:0000313" key="10">
    <source>
        <dbReference type="EMBL" id="GBG25875.1"/>
    </source>
</evidence>
<dbReference type="Pfam" id="PF00153">
    <property type="entry name" value="Mito_carr"/>
    <property type="match status" value="4"/>
</dbReference>
<comment type="similarity">
    <text evidence="2 9">Belongs to the mitochondrial carrier (TC 2.A.29) family.</text>
</comment>
<evidence type="ECO:0000256" key="1">
    <source>
        <dbReference type="ARBA" id="ARBA00004225"/>
    </source>
</evidence>
<dbReference type="Proteomes" id="UP000241890">
    <property type="component" value="Unassembled WGS sequence"/>
</dbReference>
<keyword evidence="4 8" id="KW-0812">Transmembrane</keyword>
<dbReference type="InterPro" id="IPR018108">
    <property type="entry name" value="MCP_transmembrane"/>
</dbReference>
<keyword evidence="7 8" id="KW-0472">Membrane</keyword>
<feature type="repeat" description="Solcar" evidence="8">
    <location>
        <begin position="20"/>
        <end position="100"/>
    </location>
</feature>
<dbReference type="EMBL" id="BEYU01000016">
    <property type="protein sequence ID" value="GBG25875.1"/>
    <property type="molecule type" value="Genomic_DNA"/>
</dbReference>
<accession>A0A2R5G5R1</accession>
<dbReference type="SUPFAM" id="SSF103506">
    <property type="entry name" value="Mitochondrial carrier"/>
    <property type="match status" value="2"/>
</dbReference>
<evidence type="ECO:0000256" key="8">
    <source>
        <dbReference type="PROSITE-ProRule" id="PRU00282"/>
    </source>
</evidence>
<feature type="repeat" description="Solcar" evidence="8">
    <location>
        <begin position="108"/>
        <end position="190"/>
    </location>
</feature>
<dbReference type="OrthoDB" id="43906at2759"/>
<feature type="repeat" description="Solcar" evidence="8">
    <location>
        <begin position="373"/>
        <end position="463"/>
    </location>
</feature>
<evidence type="ECO:0000313" key="11">
    <source>
        <dbReference type="Proteomes" id="UP000241890"/>
    </source>
</evidence>
<keyword evidence="5" id="KW-1133">Transmembrane helix</keyword>
<evidence type="ECO:0000256" key="5">
    <source>
        <dbReference type="ARBA" id="ARBA00022989"/>
    </source>
</evidence>
<dbReference type="GO" id="GO:0048250">
    <property type="term" value="P:iron import into the mitochondrion"/>
    <property type="evidence" value="ECO:0007669"/>
    <property type="project" value="TreeGrafter"/>
</dbReference>
<evidence type="ECO:0000256" key="6">
    <source>
        <dbReference type="ARBA" id="ARBA00023128"/>
    </source>
</evidence>
<dbReference type="AlphaFoldDB" id="A0A2R5G5R1"/>
<dbReference type="PANTHER" id="PTHR45758">
    <property type="entry name" value="MITOFERRIN-1-RELATED"/>
    <property type="match status" value="1"/>
</dbReference>
<comment type="subcellular location">
    <subcellularLocation>
        <location evidence="1">Mitochondrion membrane</location>
        <topology evidence="1">Multi-pass membrane protein</topology>
    </subcellularLocation>
</comment>
<dbReference type="PANTHER" id="PTHR45758:SF4">
    <property type="entry name" value="MITOFERRIN-1"/>
    <property type="match status" value="1"/>
</dbReference>
<keyword evidence="3 9" id="KW-0813">Transport</keyword>
<dbReference type="GO" id="GO:0015093">
    <property type="term" value="F:ferrous iron transmembrane transporter activity"/>
    <property type="evidence" value="ECO:0007669"/>
    <property type="project" value="TreeGrafter"/>
</dbReference>
<keyword evidence="11" id="KW-1185">Reference proteome</keyword>
<evidence type="ECO:0000256" key="2">
    <source>
        <dbReference type="ARBA" id="ARBA00006375"/>
    </source>
</evidence>
<dbReference type="Gene3D" id="1.50.40.10">
    <property type="entry name" value="Mitochondrial carrier domain"/>
    <property type="match status" value="2"/>
</dbReference>
<gene>
    <name evidence="10" type="ORF">FCC1311_020942</name>
</gene>
<evidence type="ECO:0000256" key="4">
    <source>
        <dbReference type="ARBA" id="ARBA00022692"/>
    </source>
</evidence>
<name>A0A2R5G5R1_9STRA</name>
<dbReference type="InParanoid" id="A0A2R5G5R1"/>
<organism evidence="10 11">
    <name type="scientific">Hondaea fermentalgiana</name>
    <dbReference type="NCBI Taxonomy" id="2315210"/>
    <lineage>
        <taxon>Eukaryota</taxon>
        <taxon>Sar</taxon>
        <taxon>Stramenopiles</taxon>
        <taxon>Bigyra</taxon>
        <taxon>Labyrinthulomycetes</taxon>
        <taxon>Thraustochytrida</taxon>
        <taxon>Thraustochytriidae</taxon>
        <taxon>Hondaea</taxon>
    </lineage>
</organism>
<keyword evidence="6" id="KW-0496">Mitochondrion</keyword>
<dbReference type="InterPro" id="IPR023395">
    <property type="entry name" value="MCP_dom_sf"/>
</dbReference>
<sequence length="470" mass="49401">MAETWDHLEDWEEWSPESGTSFMVHAAAGSLAGAAEHCAIFPMDTIKTHMQTEGAARGVVRKLVQEQGVLRLWRGVSTMFTACVPAHAAYFSIFEQAKMSFGADGEEHTPLAASAAGVLATVAHDSIMTPMDVIKQRLQLGLHSGMIDCASTILRTEGVSALFLSFPTTLLMNMPYAAVMVSANESLKKVLNPGNEYNLPAFFLSGALSGALAAAMTTPLDVVKTRLQTQSVMRQYLSSQRAAAAAAARSAGRSAGSGGASGAAGGAAAGASSSTAAASNSRMLAGIWSQGRTMAASAFPGLANFATPVASGRGFRHVGQPAIGVTVSPYYSHANKFNNLNVRNRAPFGPYVKGTTTATRPVTAGDGSVRELMTHLRRSRPAPQLLESSRPVVAPTAARAHSTAGASSSLENALRYRGLVDTVKRVYQEEGLRGFSRGLKPRLMVHAPSVAISWTTYETAKSFLSTCTSA</sequence>
<feature type="repeat" description="Solcar" evidence="8">
    <location>
        <begin position="197"/>
        <end position="284"/>
    </location>
</feature>
<reference evidence="10 11" key="1">
    <citation type="submission" date="2017-12" db="EMBL/GenBank/DDBJ databases">
        <title>Sequencing, de novo assembly and annotation of complete genome of a new Thraustochytrid species, strain FCC1311.</title>
        <authorList>
            <person name="Sedici K."/>
            <person name="Godart F."/>
            <person name="Aiese Cigliano R."/>
            <person name="Sanseverino W."/>
            <person name="Barakat M."/>
            <person name="Ortet P."/>
            <person name="Marechal E."/>
            <person name="Cagnac O."/>
            <person name="Amato A."/>
        </authorList>
    </citation>
    <scope>NUCLEOTIDE SEQUENCE [LARGE SCALE GENOMIC DNA]</scope>
</reference>